<protein>
    <submittedName>
        <fullName evidence="2">Uncharacterized protein</fullName>
    </submittedName>
</protein>
<organism evidence="1 2">
    <name type="scientific">Ditylenchus dipsaci</name>
    <dbReference type="NCBI Taxonomy" id="166011"/>
    <lineage>
        <taxon>Eukaryota</taxon>
        <taxon>Metazoa</taxon>
        <taxon>Ecdysozoa</taxon>
        <taxon>Nematoda</taxon>
        <taxon>Chromadorea</taxon>
        <taxon>Rhabditida</taxon>
        <taxon>Tylenchina</taxon>
        <taxon>Tylenchomorpha</taxon>
        <taxon>Sphaerularioidea</taxon>
        <taxon>Anguinidae</taxon>
        <taxon>Anguininae</taxon>
        <taxon>Ditylenchus</taxon>
    </lineage>
</organism>
<reference evidence="2" key="1">
    <citation type="submission" date="2022-11" db="UniProtKB">
        <authorList>
            <consortium name="WormBaseParasite"/>
        </authorList>
    </citation>
    <scope>IDENTIFICATION</scope>
</reference>
<keyword evidence="1" id="KW-1185">Reference proteome</keyword>
<proteinExistence type="predicted"/>
<dbReference type="Proteomes" id="UP000887574">
    <property type="component" value="Unplaced"/>
</dbReference>
<accession>A0A915EFD1</accession>
<sequence>MSVMRAIRRYKWPQNEHTADLIRFVPHFRELQLSWTAGAAMSDGMEKFVEEFLLEFGLLSLHRSHVDCDPFVVGVFNWERKRKMRCCWSIEHELKILATVQQLSLGGDFRTGIRLGVTPRLPRGQELL</sequence>
<dbReference type="WBParaSite" id="jg6087">
    <property type="protein sequence ID" value="jg6087"/>
    <property type="gene ID" value="jg6087"/>
</dbReference>
<evidence type="ECO:0000313" key="1">
    <source>
        <dbReference type="Proteomes" id="UP000887574"/>
    </source>
</evidence>
<evidence type="ECO:0000313" key="2">
    <source>
        <dbReference type="WBParaSite" id="jg6087"/>
    </source>
</evidence>
<dbReference type="AlphaFoldDB" id="A0A915EFD1"/>
<name>A0A915EFD1_9BILA</name>